<dbReference type="EMBL" id="JACHMN010000002">
    <property type="protein sequence ID" value="MBB5870035.1"/>
    <property type="molecule type" value="Genomic_DNA"/>
</dbReference>
<evidence type="ECO:0000313" key="7">
    <source>
        <dbReference type="Proteomes" id="UP000587527"/>
    </source>
</evidence>
<keyword evidence="4 5" id="KW-0663">Pyridoxal phosphate</keyword>
<evidence type="ECO:0000256" key="4">
    <source>
        <dbReference type="ARBA" id="ARBA00022898"/>
    </source>
</evidence>
<dbReference type="InterPro" id="IPR015422">
    <property type="entry name" value="PyrdxlP-dep_Trfase_small"/>
</dbReference>
<evidence type="ECO:0000313" key="6">
    <source>
        <dbReference type="EMBL" id="MBB5870035.1"/>
    </source>
</evidence>
<dbReference type="InterPro" id="IPR005814">
    <property type="entry name" value="Aminotrans_3"/>
</dbReference>
<dbReference type="GO" id="GO:0008483">
    <property type="term" value="F:transaminase activity"/>
    <property type="evidence" value="ECO:0007669"/>
    <property type="project" value="UniProtKB-KW"/>
</dbReference>
<name>A0A841BQQ8_9ACTN</name>
<dbReference type="PANTHER" id="PTHR43094:SF1">
    <property type="entry name" value="AMINOTRANSFERASE CLASS-III"/>
    <property type="match status" value="1"/>
</dbReference>
<dbReference type="Proteomes" id="UP000587527">
    <property type="component" value="Unassembled WGS sequence"/>
</dbReference>
<dbReference type="PROSITE" id="PS00600">
    <property type="entry name" value="AA_TRANSFER_CLASS_3"/>
    <property type="match status" value="1"/>
</dbReference>
<dbReference type="Pfam" id="PF00202">
    <property type="entry name" value="Aminotran_3"/>
    <property type="match status" value="1"/>
</dbReference>
<dbReference type="InterPro" id="IPR049704">
    <property type="entry name" value="Aminotrans_3_PPA_site"/>
</dbReference>
<dbReference type="SUPFAM" id="SSF53383">
    <property type="entry name" value="PLP-dependent transferases"/>
    <property type="match status" value="1"/>
</dbReference>
<organism evidence="6 7">
    <name type="scientific">Allocatelliglobosispora scoriae</name>
    <dbReference type="NCBI Taxonomy" id="643052"/>
    <lineage>
        <taxon>Bacteria</taxon>
        <taxon>Bacillati</taxon>
        <taxon>Actinomycetota</taxon>
        <taxon>Actinomycetes</taxon>
        <taxon>Micromonosporales</taxon>
        <taxon>Micromonosporaceae</taxon>
        <taxon>Allocatelliglobosispora</taxon>
    </lineage>
</organism>
<dbReference type="GO" id="GO:0030170">
    <property type="term" value="F:pyridoxal phosphate binding"/>
    <property type="evidence" value="ECO:0007669"/>
    <property type="project" value="InterPro"/>
</dbReference>
<dbReference type="AlphaFoldDB" id="A0A841BQQ8"/>
<accession>A0A841BQQ8</accession>
<reference evidence="6 7" key="1">
    <citation type="submission" date="2020-08" db="EMBL/GenBank/DDBJ databases">
        <title>Sequencing the genomes of 1000 actinobacteria strains.</title>
        <authorList>
            <person name="Klenk H.-P."/>
        </authorList>
    </citation>
    <scope>NUCLEOTIDE SEQUENCE [LARGE SCALE GENOMIC DNA]</scope>
    <source>
        <strain evidence="6 7">DSM 45362</strain>
    </source>
</reference>
<dbReference type="InterPro" id="IPR015421">
    <property type="entry name" value="PyrdxlP-dep_Trfase_major"/>
</dbReference>
<dbReference type="Gene3D" id="3.40.640.10">
    <property type="entry name" value="Type I PLP-dependent aspartate aminotransferase-like (Major domain)"/>
    <property type="match status" value="1"/>
</dbReference>
<protein>
    <submittedName>
        <fullName evidence="6">Putrescine aminotransferase</fullName>
        <ecNumber evidence="6">2.6.1.-</ecNumber>
    </submittedName>
</protein>
<dbReference type="InterPro" id="IPR015424">
    <property type="entry name" value="PyrdxlP-dep_Trfase"/>
</dbReference>
<dbReference type="PANTHER" id="PTHR43094">
    <property type="entry name" value="AMINOTRANSFERASE"/>
    <property type="match status" value="1"/>
</dbReference>
<dbReference type="CDD" id="cd00610">
    <property type="entry name" value="OAT_like"/>
    <property type="match status" value="1"/>
</dbReference>
<dbReference type="FunFam" id="3.40.640.10:FF:000014">
    <property type="entry name" value="Adenosylmethionine-8-amino-7-oxononanoate aminotransferase, probable"/>
    <property type="match status" value="1"/>
</dbReference>
<keyword evidence="7" id="KW-1185">Reference proteome</keyword>
<dbReference type="EC" id="2.6.1.-" evidence="6"/>
<sequence length="454" mass="48576">MTISLSATELENLDRRHVIHPHQRPDRQDRRVMVRGQGSTVWDAAGRDFLDALGGGIWVAQVGHGRTELAEAAKEQSLSLAHFTTFFEYTNDKAARLAGRLAALAPDHINRMYFTNSGSEGVDTAIKLARLYHHHRGESSRTWILARHYGYHGSSYGSGTATGIPDMQAAVGPNLPNVEKLMPPYAYRAEFYGGQDVTDFLIAELTATIERIGAENIAAMIGEPVLGGGGVIAPPADYWPRVREVLSKHGILLIADEVITAFGRTGAWFDSAQRGMQPDLIVTAKGLTSGYQPLGAVLMSDAIGETVPAIGGSFFHGHTYAGHPVACAVALANLDIIESEGLLDRSLKIGAGFRSGLAAAADLPTVGDVRVEGATVGIELVTDKATRESLPPDLALAVADELYYNHGILTRNYGATLVLSPPLVFTDEETARTSAALTEVLARVDIEGCRIAPC</sequence>
<keyword evidence="2 6" id="KW-0032">Aminotransferase</keyword>
<keyword evidence="3 6" id="KW-0808">Transferase</keyword>
<proteinExistence type="inferred from homology"/>
<evidence type="ECO:0000256" key="2">
    <source>
        <dbReference type="ARBA" id="ARBA00022576"/>
    </source>
</evidence>
<comment type="caution">
    <text evidence="6">The sequence shown here is derived from an EMBL/GenBank/DDBJ whole genome shotgun (WGS) entry which is preliminary data.</text>
</comment>
<evidence type="ECO:0000256" key="1">
    <source>
        <dbReference type="ARBA" id="ARBA00008954"/>
    </source>
</evidence>
<comment type="similarity">
    <text evidence="1 5">Belongs to the class-III pyridoxal-phosphate-dependent aminotransferase family.</text>
</comment>
<gene>
    <name evidence="6" type="ORF">F4553_003414</name>
</gene>
<evidence type="ECO:0000256" key="5">
    <source>
        <dbReference type="RuleBase" id="RU003560"/>
    </source>
</evidence>
<dbReference type="Gene3D" id="3.90.1150.10">
    <property type="entry name" value="Aspartate Aminotransferase, domain 1"/>
    <property type="match status" value="1"/>
</dbReference>
<evidence type="ECO:0000256" key="3">
    <source>
        <dbReference type="ARBA" id="ARBA00022679"/>
    </source>
</evidence>
<dbReference type="PIRSF" id="PIRSF000521">
    <property type="entry name" value="Transaminase_4ab_Lys_Orn"/>
    <property type="match status" value="1"/>
</dbReference>